<reference evidence="1" key="1">
    <citation type="submission" date="2021-02" db="EMBL/GenBank/DDBJ databases">
        <authorList>
            <consortium name="DOE Joint Genome Institute"/>
            <person name="Ahrendt S."/>
            <person name="Looney B.P."/>
            <person name="Miyauchi S."/>
            <person name="Morin E."/>
            <person name="Drula E."/>
            <person name="Courty P.E."/>
            <person name="Chicoki N."/>
            <person name="Fauchery L."/>
            <person name="Kohler A."/>
            <person name="Kuo A."/>
            <person name="Labutti K."/>
            <person name="Pangilinan J."/>
            <person name="Lipzen A."/>
            <person name="Riley R."/>
            <person name="Andreopoulos W."/>
            <person name="He G."/>
            <person name="Johnson J."/>
            <person name="Barry K.W."/>
            <person name="Grigoriev I.V."/>
            <person name="Nagy L."/>
            <person name="Hibbett D."/>
            <person name="Henrissat B."/>
            <person name="Matheny P.B."/>
            <person name="Labbe J."/>
            <person name="Martin F."/>
        </authorList>
    </citation>
    <scope>NUCLEOTIDE SEQUENCE</scope>
    <source>
        <strain evidence="1">FP105234-sp</strain>
    </source>
</reference>
<name>A0ACB8SE08_9AGAM</name>
<sequence>MPKTAYELQREANIARNRALIEQLELKSAVEALGFPSKSKSGSATAAKAKPIQPTKRVKKEKEAVDTPRRQSTRLKRAAAPVDLDESPAKRRRREKDEEEERRREEEERLAAEERAREARQPRHHDLDLSTLAMQEEWESGSLPGVQHLFTSLLATPNARLPAEGDAFVLGDAKEAAEVTALRERLSGMRVVARAKVTQERVYSMAYHPEVTKDVIFVGDKHGQLGIWDVRAAPDEQDDETPDVPASEREGGKYWRLQPHWPSTSKSSISCIKFDPLDAHSVYTSAYDCTVRQLSFESGVAREVLSTDDVLITSIDLPLASHEMWVSDTAGGLTHVDLRENKARGRWYQLSDQKIGSVSVNPRNPAYLLTASNSRSLKVWDSRKLAKIKPVAVGEDIDNEKVETFVKSPFGRGTLRAEFPHGKSVSSAYWDPRGRTIVSTSYDDTLRLWDVNPSSLAKDGPFPNFKPFSQLGHNCQTGRWLTVLKAQWSQNPDVYPHFTIGSMKHSLDILSCRGDLLASLSDKTVITAVQAVTCSHPSIVERAASGNGSGRCVLWAPEDLKI</sequence>
<reference evidence="1" key="2">
    <citation type="journal article" date="2022" name="New Phytol.">
        <title>Evolutionary transition to the ectomycorrhizal habit in the genomes of a hyperdiverse lineage of mushroom-forming fungi.</title>
        <authorList>
            <person name="Looney B."/>
            <person name="Miyauchi S."/>
            <person name="Morin E."/>
            <person name="Drula E."/>
            <person name="Courty P.E."/>
            <person name="Kohler A."/>
            <person name="Kuo A."/>
            <person name="LaButti K."/>
            <person name="Pangilinan J."/>
            <person name="Lipzen A."/>
            <person name="Riley R."/>
            <person name="Andreopoulos W."/>
            <person name="He G."/>
            <person name="Johnson J."/>
            <person name="Nolan M."/>
            <person name="Tritt A."/>
            <person name="Barry K.W."/>
            <person name="Grigoriev I.V."/>
            <person name="Nagy L.G."/>
            <person name="Hibbett D."/>
            <person name="Henrissat B."/>
            <person name="Matheny P.B."/>
            <person name="Labbe J."/>
            <person name="Martin F.M."/>
        </authorList>
    </citation>
    <scope>NUCLEOTIDE SEQUENCE</scope>
    <source>
        <strain evidence="1">FP105234-sp</strain>
    </source>
</reference>
<protein>
    <submittedName>
        <fullName evidence="1">WD40 repeat-like protein</fullName>
    </submittedName>
</protein>
<dbReference type="EMBL" id="MU275838">
    <property type="protein sequence ID" value="KAI0054131.1"/>
    <property type="molecule type" value="Genomic_DNA"/>
</dbReference>
<evidence type="ECO:0000313" key="1">
    <source>
        <dbReference type="EMBL" id="KAI0054131.1"/>
    </source>
</evidence>
<comment type="caution">
    <text evidence="1">The sequence shown here is derived from an EMBL/GenBank/DDBJ whole genome shotgun (WGS) entry which is preliminary data.</text>
</comment>
<keyword evidence="2" id="KW-1185">Reference proteome</keyword>
<organism evidence="1 2">
    <name type="scientific">Auriscalpium vulgare</name>
    <dbReference type="NCBI Taxonomy" id="40419"/>
    <lineage>
        <taxon>Eukaryota</taxon>
        <taxon>Fungi</taxon>
        <taxon>Dikarya</taxon>
        <taxon>Basidiomycota</taxon>
        <taxon>Agaricomycotina</taxon>
        <taxon>Agaricomycetes</taxon>
        <taxon>Russulales</taxon>
        <taxon>Auriscalpiaceae</taxon>
        <taxon>Auriscalpium</taxon>
    </lineage>
</organism>
<evidence type="ECO:0000313" key="2">
    <source>
        <dbReference type="Proteomes" id="UP000814033"/>
    </source>
</evidence>
<dbReference type="Proteomes" id="UP000814033">
    <property type="component" value="Unassembled WGS sequence"/>
</dbReference>
<proteinExistence type="predicted"/>
<accession>A0ACB8SE08</accession>
<gene>
    <name evidence="1" type="ORF">FA95DRAFT_1507782</name>
</gene>